<name>A0A117PTV2_9ACTN</name>
<proteinExistence type="inferred from homology"/>
<keyword evidence="3" id="KW-1003">Cell membrane</keyword>
<organism evidence="9 10">
    <name type="scientific">Streptomyces cellostaticus</name>
    <dbReference type="NCBI Taxonomy" id="67285"/>
    <lineage>
        <taxon>Bacteria</taxon>
        <taxon>Bacillati</taxon>
        <taxon>Actinomycetota</taxon>
        <taxon>Actinomycetes</taxon>
        <taxon>Kitasatosporales</taxon>
        <taxon>Streptomycetaceae</taxon>
        <taxon>Streptomyces</taxon>
    </lineage>
</organism>
<dbReference type="PANTHER" id="PTHR32243">
    <property type="entry name" value="MALTOSE TRANSPORT SYSTEM PERMEASE-RELATED"/>
    <property type="match status" value="1"/>
</dbReference>
<evidence type="ECO:0000256" key="3">
    <source>
        <dbReference type="ARBA" id="ARBA00022475"/>
    </source>
</evidence>
<feature type="transmembrane region" description="Helical" evidence="7">
    <location>
        <begin position="238"/>
        <end position="259"/>
    </location>
</feature>
<evidence type="ECO:0000256" key="5">
    <source>
        <dbReference type="ARBA" id="ARBA00022989"/>
    </source>
</evidence>
<feature type="transmembrane region" description="Helical" evidence="7">
    <location>
        <begin position="106"/>
        <end position="127"/>
    </location>
</feature>
<evidence type="ECO:0000256" key="4">
    <source>
        <dbReference type="ARBA" id="ARBA00022692"/>
    </source>
</evidence>
<keyword evidence="5 7" id="KW-1133">Transmembrane helix</keyword>
<evidence type="ECO:0000256" key="1">
    <source>
        <dbReference type="ARBA" id="ARBA00004651"/>
    </source>
</evidence>
<gene>
    <name evidence="9" type="ORF">AQI88_38065</name>
</gene>
<feature type="transmembrane region" description="Helical" evidence="7">
    <location>
        <begin position="67"/>
        <end position="94"/>
    </location>
</feature>
<evidence type="ECO:0000256" key="7">
    <source>
        <dbReference type="RuleBase" id="RU363032"/>
    </source>
</evidence>
<keyword evidence="4 7" id="KW-0812">Transmembrane</keyword>
<dbReference type="GO" id="GO:0005886">
    <property type="term" value="C:plasma membrane"/>
    <property type="evidence" value="ECO:0007669"/>
    <property type="project" value="UniProtKB-SubCell"/>
</dbReference>
<evidence type="ECO:0000313" key="9">
    <source>
        <dbReference type="EMBL" id="KUM91223.1"/>
    </source>
</evidence>
<keyword evidence="6 7" id="KW-0472">Membrane</keyword>
<keyword evidence="10" id="KW-1185">Reference proteome</keyword>
<dbReference type="InterPro" id="IPR035906">
    <property type="entry name" value="MetI-like_sf"/>
</dbReference>
<dbReference type="Proteomes" id="UP000054241">
    <property type="component" value="Unassembled WGS sequence"/>
</dbReference>
<dbReference type="PROSITE" id="PS50928">
    <property type="entry name" value="ABC_TM1"/>
    <property type="match status" value="1"/>
</dbReference>
<sequence>MNRSTSRTWWKTTVGVLLTAIMLFPVYWMLNVSLTRDQDMRKSPPDLLPVHGTLAGYRTVLDEQLPYLGTSLVIGLGTVVLTVALSAPAGYALAKLRPRGGGILNFVLLAAQMIPGIIMAMGFYAIYLQLGLLQSVPGLIVADSTLAVPFAVLIFTAFMSGIPGELIQAAQMDGARALRTFWSVVLPMSRNAVVTVSLFAFLWSWSDFVFASTLAGGGAHEPITLGIYHYIGNNNQQWNAIMATAVVASLPTAVILVLAQRYVAAGVTAGAVKD</sequence>
<dbReference type="RefSeq" id="WP_067009195.1">
    <property type="nucleotide sequence ID" value="NZ_BNDU01000004.1"/>
</dbReference>
<feature type="transmembrane region" description="Helical" evidence="7">
    <location>
        <begin position="180"/>
        <end position="205"/>
    </location>
</feature>
<protein>
    <submittedName>
        <fullName evidence="9">ABC transporter permease</fullName>
    </submittedName>
</protein>
<dbReference type="InterPro" id="IPR050901">
    <property type="entry name" value="BP-dep_ABC_trans_perm"/>
</dbReference>
<dbReference type="SUPFAM" id="SSF161098">
    <property type="entry name" value="MetI-like"/>
    <property type="match status" value="1"/>
</dbReference>
<dbReference type="CDD" id="cd06261">
    <property type="entry name" value="TM_PBP2"/>
    <property type="match status" value="1"/>
</dbReference>
<feature type="domain" description="ABC transmembrane type-1" evidence="8">
    <location>
        <begin position="68"/>
        <end position="259"/>
    </location>
</feature>
<feature type="transmembrane region" description="Helical" evidence="7">
    <location>
        <begin position="139"/>
        <end position="159"/>
    </location>
</feature>
<evidence type="ECO:0000313" key="10">
    <source>
        <dbReference type="Proteomes" id="UP000054241"/>
    </source>
</evidence>
<dbReference type="AlphaFoldDB" id="A0A117PTV2"/>
<dbReference type="InterPro" id="IPR000515">
    <property type="entry name" value="MetI-like"/>
</dbReference>
<reference evidence="9 10" key="1">
    <citation type="submission" date="2015-10" db="EMBL/GenBank/DDBJ databases">
        <title>Draft genome sequence of Streptomyces cellostaticus DSM 40189, type strain for the species Streptomyces cellostaticus.</title>
        <authorList>
            <person name="Ruckert C."/>
            <person name="Winkler A."/>
            <person name="Kalinowski J."/>
            <person name="Kampfer P."/>
            <person name="Glaeser S."/>
        </authorList>
    </citation>
    <scope>NUCLEOTIDE SEQUENCE [LARGE SCALE GENOMIC DNA]</scope>
    <source>
        <strain evidence="9 10">DSM 40189</strain>
    </source>
</reference>
<feature type="transmembrane region" description="Helical" evidence="7">
    <location>
        <begin position="12"/>
        <end position="30"/>
    </location>
</feature>
<comment type="caution">
    <text evidence="9">The sequence shown here is derived from an EMBL/GenBank/DDBJ whole genome shotgun (WGS) entry which is preliminary data.</text>
</comment>
<comment type="subcellular location">
    <subcellularLocation>
        <location evidence="1 7">Cell membrane</location>
        <topology evidence="1 7">Multi-pass membrane protein</topology>
    </subcellularLocation>
</comment>
<dbReference type="OrthoDB" id="3524874at2"/>
<dbReference type="EMBL" id="LMWL01000082">
    <property type="protein sequence ID" value="KUM91223.1"/>
    <property type="molecule type" value="Genomic_DNA"/>
</dbReference>
<evidence type="ECO:0000256" key="2">
    <source>
        <dbReference type="ARBA" id="ARBA00022448"/>
    </source>
</evidence>
<dbReference type="GO" id="GO:0055085">
    <property type="term" value="P:transmembrane transport"/>
    <property type="evidence" value="ECO:0007669"/>
    <property type="project" value="InterPro"/>
</dbReference>
<keyword evidence="2 7" id="KW-0813">Transport</keyword>
<dbReference type="Gene3D" id="1.10.3720.10">
    <property type="entry name" value="MetI-like"/>
    <property type="match status" value="1"/>
</dbReference>
<evidence type="ECO:0000256" key="6">
    <source>
        <dbReference type="ARBA" id="ARBA00023136"/>
    </source>
</evidence>
<accession>A0A117PTV2</accession>
<dbReference type="PANTHER" id="PTHR32243:SF18">
    <property type="entry name" value="INNER MEMBRANE ABC TRANSPORTER PERMEASE PROTEIN YCJP"/>
    <property type="match status" value="1"/>
</dbReference>
<dbReference type="STRING" id="67285.AQI88_38065"/>
<comment type="similarity">
    <text evidence="7">Belongs to the binding-protein-dependent transport system permease family.</text>
</comment>
<dbReference type="Pfam" id="PF00528">
    <property type="entry name" value="BPD_transp_1"/>
    <property type="match status" value="1"/>
</dbReference>
<evidence type="ECO:0000259" key="8">
    <source>
        <dbReference type="PROSITE" id="PS50928"/>
    </source>
</evidence>